<protein>
    <submittedName>
        <fullName evidence="1">Uncharacterized protein</fullName>
    </submittedName>
</protein>
<organism evidence="1 2">
    <name type="scientific">Paenibacillus aquistagni</name>
    <dbReference type="NCBI Taxonomy" id="1852522"/>
    <lineage>
        <taxon>Bacteria</taxon>
        <taxon>Bacillati</taxon>
        <taxon>Bacillota</taxon>
        <taxon>Bacilli</taxon>
        <taxon>Bacillales</taxon>
        <taxon>Paenibacillaceae</taxon>
        <taxon>Paenibacillus</taxon>
    </lineage>
</organism>
<dbReference type="EMBL" id="FXAZ01000003">
    <property type="protein sequence ID" value="SMG44807.1"/>
    <property type="molecule type" value="Genomic_DNA"/>
</dbReference>
<dbReference type="RefSeq" id="WP_139829170.1">
    <property type="nucleotide sequence ID" value="NZ_FXAZ01000003.1"/>
</dbReference>
<gene>
    <name evidence="1" type="ORF">SAMN06295960_2688</name>
</gene>
<keyword evidence="2" id="KW-1185">Reference proteome</keyword>
<reference evidence="1 2" key="1">
    <citation type="submission" date="2017-04" db="EMBL/GenBank/DDBJ databases">
        <authorList>
            <person name="Afonso C.L."/>
            <person name="Miller P.J."/>
            <person name="Scott M.A."/>
            <person name="Spackman E."/>
            <person name="Goraichik I."/>
            <person name="Dimitrov K.M."/>
            <person name="Suarez D.L."/>
            <person name="Swayne D.E."/>
        </authorList>
    </citation>
    <scope>NUCLEOTIDE SEQUENCE [LARGE SCALE GENOMIC DNA]</scope>
    <source>
        <strain evidence="1 2">11</strain>
    </source>
</reference>
<accession>A0A1X7KU92</accession>
<proteinExistence type="predicted"/>
<name>A0A1X7KU92_9BACL</name>
<sequence>MKKIRWMLVMSLFITLILLEINRMPYKDPIELYQSRVGAATQLDPDTMATYEWNSYQISFLKDSLKNTHLFFVGPDRTIDLYLLDRGGVPERDLYWQVNTKQRNEQRMVLFCAILFKDSINHITLRSVGGLDMKEELKTLEYNNTRYVIAISDRIQINPVDITGYSQNHDIVYKNVNAAEEK</sequence>
<dbReference type="AlphaFoldDB" id="A0A1X7KU92"/>
<dbReference type="Proteomes" id="UP000193834">
    <property type="component" value="Unassembled WGS sequence"/>
</dbReference>
<evidence type="ECO:0000313" key="2">
    <source>
        <dbReference type="Proteomes" id="UP000193834"/>
    </source>
</evidence>
<dbReference type="OrthoDB" id="2673596at2"/>
<evidence type="ECO:0000313" key="1">
    <source>
        <dbReference type="EMBL" id="SMG44807.1"/>
    </source>
</evidence>